<sequence length="116" mass="13529">MRRQGEGIEDYGNYILYYKGETPGQYGVDFLIKHNYTNRIEELKGISERIAILNIKVSTQDGRDESWSIIQAYSPTEANKKEDVDKIEDFYKLLQKTTETAHNCNGRFQRSNWGMP</sequence>
<name>A0A4C1SMK0_EUMVA</name>
<dbReference type="EMBL" id="BGZK01000009">
    <property type="protein sequence ID" value="GBP03194.1"/>
    <property type="molecule type" value="Genomic_DNA"/>
</dbReference>
<gene>
    <name evidence="1" type="ORF">EVAR_2634_1</name>
</gene>
<dbReference type="OrthoDB" id="410104at2759"/>
<comment type="caution">
    <text evidence="1">The sequence shown here is derived from an EMBL/GenBank/DDBJ whole genome shotgun (WGS) entry which is preliminary data.</text>
</comment>
<evidence type="ECO:0000313" key="1">
    <source>
        <dbReference type="EMBL" id="GBP03194.1"/>
    </source>
</evidence>
<dbReference type="AlphaFoldDB" id="A0A4C1SMK0"/>
<accession>A0A4C1SMK0</accession>
<keyword evidence="2" id="KW-1185">Reference proteome</keyword>
<proteinExistence type="predicted"/>
<evidence type="ECO:0000313" key="2">
    <source>
        <dbReference type="Proteomes" id="UP000299102"/>
    </source>
</evidence>
<dbReference type="Proteomes" id="UP000299102">
    <property type="component" value="Unassembled WGS sequence"/>
</dbReference>
<reference evidence="1 2" key="1">
    <citation type="journal article" date="2019" name="Commun. Biol.">
        <title>The bagworm genome reveals a unique fibroin gene that provides high tensile strength.</title>
        <authorList>
            <person name="Kono N."/>
            <person name="Nakamura H."/>
            <person name="Ohtoshi R."/>
            <person name="Tomita M."/>
            <person name="Numata K."/>
            <person name="Arakawa K."/>
        </authorList>
    </citation>
    <scope>NUCLEOTIDE SEQUENCE [LARGE SCALE GENOMIC DNA]</scope>
</reference>
<organism evidence="1 2">
    <name type="scientific">Eumeta variegata</name>
    <name type="common">Bagworm moth</name>
    <name type="synonym">Eumeta japonica</name>
    <dbReference type="NCBI Taxonomy" id="151549"/>
    <lineage>
        <taxon>Eukaryota</taxon>
        <taxon>Metazoa</taxon>
        <taxon>Ecdysozoa</taxon>
        <taxon>Arthropoda</taxon>
        <taxon>Hexapoda</taxon>
        <taxon>Insecta</taxon>
        <taxon>Pterygota</taxon>
        <taxon>Neoptera</taxon>
        <taxon>Endopterygota</taxon>
        <taxon>Lepidoptera</taxon>
        <taxon>Glossata</taxon>
        <taxon>Ditrysia</taxon>
        <taxon>Tineoidea</taxon>
        <taxon>Psychidae</taxon>
        <taxon>Oiketicinae</taxon>
        <taxon>Eumeta</taxon>
    </lineage>
</organism>
<protein>
    <submittedName>
        <fullName evidence="1">Uncharacterized protein</fullName>
    </submittedName>
</protein>